<dbReference type="Pfam" id="PF07313">
    <property type="entry name" value="AmiA-like"/>
    <property type="match status" value="1"/>
</dbReference>
<dbReference type="Gene3D" id="2.30.260.10">
    <property type="entry name" value="putative xylanase like domain"/>
    <property type="match status" value="1"/>
</dbReference>
<evidence type="ECO:0000313" key="1">
    <source>
        <dbReference type="EMBL" id="KAA6330679.1"/>
    </source>
</evidence>
<dbReference type="SUPFAM" id="SSF54001">
    <property type="entry name" value="Cysteine proteinases"/>
    <property type="match status" value="1"/>
</dbReference>
<dbReference type="Gene3D" id="1.10.3670.10">
    <property type="entry name" value="Putative xylanase like domain"/>
    <property type="match status" value="1"/>
</dbReference>
<sequence length="256" mass="28733">MKKVVSIFLITIAIQGTAQTNNPMLENGLSFLGVPYVAGTLEVGEEETLVVNREQVDCTTFVEYVLAMSLCSSQRDEMQEEEFKRNLLLIRYRDGKIDGYTSRLHYMSDWINDNVRKGIIEDITVGNSSSTITLSLSFMSTHPELYKQLAGSPANVAKMIAYEKALSHTTVYWIPKDKIPAKGFSWIKNGDMIAITTSVPGLDITHIGIAVYMEDELHLLHASSLKGQVVIGEMPLNEQLKRDKNMSGIRVLRMKR</sequence>
<evidence type="ECO:0008006" key="2">
    <source>
        <dbReference type="Google" id="ProtNLM"/>
    </source>
</evidence>
<accession>A0A5J4RAI2</accession>
<reference evidence="1" key="1">
    <citation type="submission" date="2019-03" db="EMBL/GenBank/DDBJ databases">
        <title>Single cell metagenomics reveals metabolic interactions within the superorganism composed of flagellate Streblomastix strix and complex community of Bacteroidetes bacteria on its surface.</title>
        <authorList>
            <person name="Treitli S.C."/>
            <person name="Kolisko M."/>
            <person name="Husnik F."/>
            <person name="Keeling P."/>
            <person name="Hampl V."/>
        </authorList>
    </citation>
    <scope>NUCLEOTIDE SEQUENCE</scope>
    <source>
        <strain evidence="1">STM</strain>
    </source>
</reference>
<dbReference type="InterPro" id="IPR010846">
    <property type="entry name" value="AmiA-like"/>
</dbReference>
<dbReference type="EMBL" id="SNRY01001471">
    <property type="protein sequence ID" value="KAA6330679.1"/>
    <property type="molecule type" value="Genomic_DNA"/>
</dbReference>
<comment type="caution">
    <text evidence="1">The sequence shown here is derived from an EMBL/GenBank/DDBJ whole genome shotgun (WGS) entry which is preliminary data.</text>
</comment>
<dbReference type="AlphaFoldDB" id="A0A5J4RAI2"/>
<protein>
    <recommendedName>
        <fullName evidence="2">DUF1460 domain-containing protein</fullName>
    </recommendedName>
</protein>
<dbReference type="InterPro" id="IPR038765">
    <property type="entry name" value="Papain-like_cys_pep_sf"/>
</dbReference>
<organism evidence="1">
    <name type="scientific">termite gut metagenome</name>
    <dbReference type="NCBI Taxonomy" id="433724"/>
    <lineage>
        <taxon>unclassified sequences</taxon>
        <taxon>metagenomes</taxon>
        <taxon>organismal metagenomes</taxon>
    </lineage>
</organism>
<proteinExistence type="predicted"/>
<gene>
    <name evidence="1" type="ORF">EZS27_020640</name>
</gene>
<name>A0A5J4RAI2_9ZZZZ</name>